<proteinExistence type="predicted"/>
<feature type="compositionally biased region" description="Low complexity" evidence="6">
    <location>
        <begin position="161"/>
        <end position="178"/>
    </location>
</feature>
<dbReference type="Pfam" id="PF02687">
    <property type="entry name" value="FtsX"/>
    <property type="match status" value="1"/>
</dbReference>
<feature type="domain" description="ABC3 transporter permease C-terminal" evidence="8">
    <location>
        <begin position="66"/>
        <end position="137"/>
    </location>
</feature>
<reference evidence="9" key="1">
    <citation type="submission" date="2024-06" db="EMBL/GenBank/DDBJ databases">
        <authorList>
            <consortium name="consrtm"/>
            <person name="Uemura M."/>
            <person name="Terahara T."/>
        </authorList>
    </citation>
    <scope>NUCLEOTIDE SEQUENCE</scope>
    <source>
        <strain evidence="9">KM77-8</strain>
    </source>
</reference>
<keyword evidence="5 7" id="KW-0472">Membrane</keyword>
<evidence type="ECO:0000256" key="7">
    <source>
        <dbReference type="SAM" id="Phobius"/>
    </source>
</evidence>
<dbReference type="InterPro" id="IPR003838">
    <property type="entry name" value="ABC3_permease_C"/>
</dbReference>
<feature type="transmembrane region" description="Helical" evidence="7">
    <location>
        <begin position="107"/>
        <end position="131"/>
    </location>
</feature>
<evidence type="ECO:0000256" key="2">
    <source>
        <dbReference type="ARBA" id="ARBA00022475"/>
    </source>
</evidence>
<evidence type="ECO:0000256" key="6">
    <source>
        <dbReference type="SAM" id="MobiDB-lite"/>
    </source>
</evidence>
<organism evidence="9">
    <name type="scientific">Streptomyces haneummycinicus</name>
    <dbReference type="NCBI Taxonomy" id="3074435"/>
    <lineage>
        <taxon>Bacteria</taxon>
        <taxon>Bacillati</taxon>
        <taxon>Actinomycetota</taxon>
        <taxon>Actinomycetes</taxon>
        <taxon>Kitasatosporales</taxon>
        <taxon>Streptomycetaceae</taxon>
        <taxon>Streptomyces</taxon>
    </lineage>
</organism>
<dbReference type="AlphaFoldDB" id="A0AAT9HTQ5"/>
<feature type="region of interest" description="Disordered" evidence="6">
    <location>
        <begin position="141"/>
        <end position="178"/>
    </location>
</feature>
<reference evidence="9" key="2">
    <citation type="submission" date="2024-07" db="EMBL/GenBank/DDBJ databases">
        <title>Streptomyces haneummycinica sp. nov., a new antibiotic-producing actinobacterium isolated from marine sediment.</title>
        <authorList>
            <person name="Uemura M."/>
            <person name="Hamada M."/>
            <person name="Hirano S."/>
            <person name="Kobayashi K."/>
            <person name="Ohshiro T."/>
            <person name="Kobayashi T."/>
            <person name="Terahara T."/>
        </authorList>
    </citation>
    <scope>NUCLEOTIDE SEQUENCE</scope>
    <source>
        <strain evidence="9">KM77-8</strain>
    </source>
</reference>
<sequence>MLGATGYFRIDVRIGTASAASGSSDPAALIRQAVPGAQVRSGDEVREEEARQAVAEAKDTLELVTVFLAVAVGAAVLVATSTFRIVFARRVRQLALLRAIGATPRRLAAALVAEGAVVGLLAGATGVLAAWGCGLLVPQSPDDSGTTCPSRPISRRPRPRSPCSAPVSSRSSRSWPRP</sequence>
<gene>
    <name evidence="9" type="ORF">SHKM778_72760</name>
</gene>
<comment type="subcellular location">
    <subcellularLocation>
        <location evidence="1">Cell membrane</location>
        <topology evidence="1">Multi-pass membrane protein</topology>
    </subcellularLocation>
</comment>
<evidence type="ECO:0000256" key="4">
    <source>
        <dbReference type="ARBA" id="ARBA00022989"/>
    </source>
</evidence>
<dbReference type="EMBL" id="AP035768">
    <property type="protein sequence ID" value="BFO20888.1"/>
    <property type="molecule type" value="Genomic_DNA"/>
</dbReference>
<keyword evidence="4 7" id="KW-1133">Transmembrane helix</keyword>
<keyword evidence="3 7" id="KW-0812">Transmembrane</keyword>
<evidence type="ECO:0000313" key="9">
    <source>
        <dbReference type="EMBL" id="BFO20888.1"/>
    </source>
</evidence>
<evidence type="ECO:0000256" key="5">
    <source>
        <dbReference type="ARBA" id="ARBA00023136"/>
    </source>
</evidence>
<evidence type="ECO:0000259" key="8">
    <source>
        <dbReference type="Pfam" id="PF02687"/>
    </source>
</evidence>
<keyword evidence="2" id="KW-1003">Cell membrane</keyword>
<accession>A0AAT9HTQ5</accession>
<evidence type="ECO:0000256" key="3">
    <source>
        <dbReference type="ARBA" id="ARBA00022692"/>
    </source>
</evidence>
<dbReference type="GO" id="GO:0005886">
    <property type="term" value="C:plasma membrane"/>
    <property type="evidence" value="ECO:0007669"/>
    <property type="project" value="UniProtKB-SubCell"/>
</dbReference>
<evidence type="ECO:0000256" key="1">
    <source>
        <dbReference type="ARBA" id="ARBA00004651"/>
    </source>
</evidence>
<feature type="transmembrane region" description="Helical" evidence="7">
    <location>
        <begin position="66"/>
        <end position="87"/>
    </location>
</feature>
<name>A0AAT9HTQ5_9ACTN</name>
<protein>
    <recommendedName>
        <fullName evidence="8">ABC3 transporter permease C-terminal domain-containing protein</fullName>
    </recommendedName>
</protein>